<evidence type="ECO:0000256" key="1">
    <source>
        <dbReference type="SAM" id="MobiDB-lite"/>
    </source>
</evidence>
<proteinExistence type="predicted"/>
<organism evidence="3 4">
    <name type="scientific">Gehongia tenuis</name>
    <dbReference type="NCBI Taxonomy" id="2763655"/>
    <lineage>
        <taxon>Bacteria</taxon>
        <taxon>Bacillati</taxon>
        <taxon>Bacillota</taxon>
        <taxon>Clostridia</taxon>
        <taxon>Christensenellales</taxon>
        <taxon>Christensenellaceae</taxon>
        <taxon>Gehongia</taxon>
    </lineage>
</organism>
<feature type="transmembrane region" description="Helical" evidence="2">
    <location>
        <begin position="7"/>
        <end position="28"/>
    </location>
</feature>
<dbReference type="AlphaFoldDB" id="A0A926D555"/>
<evidence type="ECO:0000313" key="3">
    <source>
        <dbReference type="EMBL" id="MBC8530550.1"/>
    </source>
</evidence>
<dbReference type="RefSeq" id="WP_249314524.1">
    <property type="nucleotide sequence ID" value="NZ_JACRSR010000001.1"/>
</dbReference>
<gene>
    <name evidence="3" type="ORF">H8696_01645</name>
</gene>
<keyword evidence="2" id="KW-1133">Transmembrane helix</keyword>
<sequence>MEKTRWGLRIVVMLLVAALVGLITWHFVSRNVPPPSAGGSDAVQDGELWTGEDTPKDGQGTDEPLDDEAARPLEPGEMAVPMEGETLGPTAEGDFFRYHGMKLTFPAGVSWYAIEDSLYFDWDYDEYISLNYYEDLGGENGLADYSEEELRELAESWAEEDGSQVWAERVRVAGLVGVRITTLEESEAGRELWTWYTLEMDGDILEIWATCALGDDETVEKGDQGPALPGAIQKVLENIELEGRDQGL</sequence>
<feature type="region of interest" description="Disordered" evidence="1">
    <location>
        <begin position="34"/>
        <end position="69"/>
    </location>
</feature>
<name>A0A926D555_9FIRM</name>
<dbReference type="EMBL" id="JACRSR010000001">
    <property type="protein sequence ID" value="MBC8530550.1"/>
    <property type="molecule type" value="Genomic_DNA"/>
</dbReference>
<protein>
    <submittedName>
        <fullName evidence="3">Uncharacterized protein</fullName>
    </submittedName>
</protein>
<keyword evidence="2" id="KW-0812">Transmembrane</keyword>
<keyword evidence="2" id="KW-0472">Membrane</keyword>
<dbReference type="Proteomes" id="UP000623172">
    <property type="component" value="Unassembled WGS sequence"/>
</dbReference>
<evidence type="ECO:0000313" key="4">
    <source>
        <dbReference type="Proteomes" id="UP000623172"/>
    </source>
</evidence>
<reference evidence="3" key="1">
    <citation type="submission" date="2020-08" db="EMBL/GenBank/DDBJ databases">
        <title>Genome public.</title>
        <authorList>
            <person name="Liu C."/>
            <person name="Sun Q."/>
        </authorList>
    </citation>
    <scope>NUCLEOTIDE SEQUENCE</scope>
    <source>
        <strain evidence="3">NSJ-53</strain>
    </source>
</reference>
<evidence type="ECO:0000256" key="2">
    <source>
        <dbReference type="SAM" id="Phobius"/>
    </source>
</evidence>
<keyword evidence="4" id="KW-1185">Reference proteome</keyword>
<comment type="caution">
    <text evidence="3">The sequence shown here is derived from an EMBL/GenBank/DDBJ whole genome shotgun (WGS) entry which is preliminary data.</text>
</comment>
<accession>A0A926D555</accession>